<feature type="region of interest" description="Disordered" evidence="1">
    <location>
        <begin position="160"/>
        <end position="180"/>
    </location>
</feature>
<feature type="compositionally biased region" description="Low complexity" evidence="1">
    <location>
        <begin position="198"/>
        <end position="208"/>
    </location>
</feature>
<evidence type="ECO:0000259" key="2">
    <source>
        <dbReference type="Pfam" id="PF13699"/>
    </source>
</evidence>
<feature type="compositionally biased region" description="Polar residues" evidence="1">
    <location>
        <begin position="501"/>
        <end position="516"/>
    </location>
</feature>
<feature type="region of interest" description="Disordered" evidence="1">
    <location>
        <begin position="492"/>
        <end position="524"/>
    </location>
</feature>
<organism evidence="3 4">
    <name type="scientific">Streptomyces pratensis (strain ATCC 33331 / IAF-45CD)</name>
    <dbReference type="NCBI Taxonomy" id="591167"/>
    <lineage>
        <taxon>Bacteria</taxon>
        <taxon>Bacillati</taxon>
        <taxon>Actinomycetota</taxon>
        <taxon>Actinomycetes</taxon>
        <taxon>Kitasatosporales</taxon>
        <taxon>Streptomycetaceae</taxon>
        <taxon>Streptomyces</taxon>
    </lineage>
</organism>
<evidence type="ECO:0000313" key="4">
    <source>
        <dbReference type="Proteomes" id="UP000002066"/>
    </source>
</evidence>
<dbReference type="Pfam" id="PF13699">
    <property type="entry name" value="eCIS_core"/>
    <property type="match status" value="1"/>
</dbReference>
<dbReference type="OrthoDB" id="9153660at2"/>
<feature type="compositionally biased region" description="Low complexity" evidence="1">
    <location>
        <begin position="23"/>
        <end position="34"/>
    </location>
</feature>
<feature type="compositionally biased region" description="Basic and acidic residues" evidence="1">
    <location>
        <begin position="322"/>
        <end position="336"/>
    </location>
</feature>
<feature type="region of interest" description="Disordered" evidence="1">
    <location>
        <begin position="198"/>
        <end position="265"/>
    </location>
</feature>
<dbReference type="KEGG" id="sfa:Sfla_1656"/>
<dbReference type="Proteomes" id="UP000002066">
    <property type="component" value="Chromosome"/>
</dbReference>
<feature type="region of interest" description="Disordered" evidence="1">
    <location>
        <begin position="1"/>
        <end position="34"/>
    </location>
</feature>
<accession>A0A8D3WFT5</accession>
<protein>
    <recommendedName>
        <fullName evidence="2">eCIS core domain-containing protein</fullName>
    </recommendedName>
</protein>
<feature type="region of interest" description="Disordered" evidence="1">
    <location>
        <begin position="296"/>
        <end position="336"/>
    </location>
</feature>
<dbReference type="AlphaFoldDB" id="A0A8D3WFT5"/>
<evidence type="ECO:0000256" key="1">
    <source>
        <dbReference type="SAM" id="MobiDB-lite"/>
    </source>
</evidence>
<name>A0A8D3WFT5_STRFA</name>
<gene>
    <name evidence="3" type="ordered locus">Sfla_1656</name>
</gene>
<evidence type="ECO:0000313" key="3">
    <source>
        <dbReference type="EMBL" id="ADW03093.1"/>
    </source>
</evidence>
<dbReference type="InterPro" id="IPR025295">
    <property type="entry name" value="eCIS_core_dom"/>
</dbReference>
<feature type="domain" description="eCIS core" evidence="2">
    <location>
        <begin position="92"/>
        <end position="163"/>
    </location>
</feature>
<sequence length="524" mass="55950">MHAQEPQRSPDSRRQMPVRRTRTTGPLPGTPATAPGAAALLALQRAAGNAAVLRAMDQESHAHGPGCGHREGPGTPVQRSAVHDVLRGAGSPLAAPVRQEMEARLGQDFSDVRVHQGADARRSAGEIGARAYTSGNHVVLGEGGGDKHTLAHELTHVIQQRQGPVAGTDNGGGLRMSDPGDRFEREAEANATRVMAQAPPVTAEAAPGPGVPGGAPGAETPHVQPAPEVQRAPQVQRAEEDEEQGPPRYRQTKPSKEGTRSANLRTLDRMAREAHAPNARRTPHVAVANVPDVGLRYSSNSGQKKLSEEKQQAGLASVGTALDHDAPLSEDSRRRKDQLKLRATLSGDYEGVHKDDPDLPATARALRSSVGTWTCNAEHSKKDASVHGEMTLLGEQIASWEGSPWPLGKGKIKEVHMGGVKKACGACQMTFSAVNATLGAEYGYRVVPSGSHGEMFRWRAPDWLEGAVLQQVGAAAAPRDYEFRNRILEQTAAGRKKAEQETGQTRMTSAQHLPSDSESDWERA</sequence>
<dbReference type="EMBL" id="CP002475">
    <property type="protein sequence ID" value="ADW03093.1"/>
    <property type="molecule type" value="Genomic_DNA"/>
</dbReference>
<reference evidence="3 4" key="1">
    <citation type="submission" date="2011-01" db="EMBL/GenBank/DDBJ databases">
        <title>Complete sequence of chromosome of Streptomyces flavogriseus ATCC 33331.</title>
        <authorList>
            <consortium name="US DOE Joint Genome Institute"/>
            <person name="Lucas S."/>
            <person name="Copeland A."/>
            <person name="Lapidus A."/>
            <person name="Cheng J.-F."/>
            <person name="Goodwin L."/>
            <person name="Pitluck S."/>
            <person name="Davenport K."/>
            <person name="Detter J.C."/>
            <person name="Han C."/>
            <person name="Tapia R."/>
            <person name="Land M."/>
            <person name="Hauser L."/>
            <person name="Kyrpides N."/>
            <person name="Ivanova N."/>
            <person name="Ovchinnikova G."/>
            <person name="Pagani I."/>
            <person name="Brumm P."/>
            <person name="Mead D."/>
            <person name="Woyke T."/>
        </authorList>
    </citation>
    <scope>NUCLEOTIDE SEQUENCE [LARGE SCALE GENOMIC DNA]</scope>
    <source>
        <strain evidence="4">ATCC 33331 / IAF-45CD</strain>
    </source>
</reference>
<proteinExistence type="predicted"/>